<accession>A0ABS4IAN8</accession>
<dbReference type="RefSeq" id="WP_209461239.1">
    <property type="nucleotide sequence ID" value="NZ_CP110224.1"/>
</dbReference>
<dbReference type="Proteomes" id="UP001519345">
    <property type="component" value="Unassembled WGS sequence"/>
</dbReference>
<keyword evidence="3" id="KW-1185">Reference proteome</keyword>
<dbReference type="EMBL" id="JAGGKX010000001">
    <property type="protein sequence ID" value="MBP1967994.1"/>
    <property type="molecule type" value="Genomic_DNA"/>
</dbReference>
<evidence type="ECO:0000313" key="3">
    <source>
        <dbReference type="Proteomes" id="UP001519345"/>
    </source>
</evidence>
<protein>
    <recommendedName>
        <fullName evidence="4">DUF5082 domain-containing protein</fullName>
    </recommendedName>
</protein>
<proteinExistence type="predicted"/>
<organism evidence="2 3">
    <name type="scientific">Virgibacillus natechei</name>
    <dbReference type="NCBI Taxonomy" id="1216297"/>
    <lineage>
        <taxon>Bacteria</taxon>
        <taxon>Bacillati</taxon>
        <taxon>Bacillota</taxon>
        <taxon>Bacilli</taxon>
        <taxon>Bacillales</taxon>
        <taxon>Bacillaceae</taxon>
        <taxon>Virgibacillus</taxon>
    </lineage>
</organism>
<sequence>MSAEDIRTQVTDEWLQELKKELQDKKMELEKKETKLQRLEVMKKTINTVSSCFSNEEGYQDKYLQFFNFDELLSEVETINEGRNDLETNDELYFLKTTIDELERK</sequence>
<feature type="coiled-coil region" evidence="1">
    <location>
        <begin position="12"/>
        <end position="42"/>
    </location>
</feature>
<keyword evidence="1" id="KW-0175">Coiled coil</keyword>
<gene>
    <name evidence="2" type="ORF">J2Z83_000086</name>
</gene>
<reference evidence="2 3" key="1">
    <citation type="submission" date="2021-03" db="EMBL/GenBank/DDBJ databases">
        <title>Genomic Encyclopedia of Type Strains, Phase IV (KMG-IV): sequencing the most valuable type-strain genomes for metagenomic binning, comparative biology and taxonomic classification.</title>
        <authorList>
            <person name="Goeker M."/>
        </authorList>
    </citation>
    <scope>NUCLEOTIDE SEQUENCE [LARGE SCALE GENOMIC DNA]</scope>
    <source>
        <strain evidence="2 3">DSM 25609</strain>
    </source>
</reference>
<evidence type="ECO:0008006" key="4">
    <source>
        <dbReference type="Google" id="ProtNLM"/>
    </source>
</evidence>
<evidence type="ECO:0000256" key="1">
    <source>
        <dbReference type="SAM" id="Coils"/>
    </source>
</evidence>
<name>A0ABS4IAN8_9BACI</name>
<evidence type="ECO:0000313" key="2">
    <source>
        <dbReference type="EMBL" id="MBP1967994.1"/>
    </source>
</evidence>
<comment type="caution">
    <text evidence="2">The sequence shown here is derived from an EMBL/GenBank/DDBJ whole genome shotgun (WGS) entry which is preliminary data.</text>
</comment>